<dbReference type="RefSeq" id="WP_014736921.1">
    <property type="nucleotide sequence ID" value="NC_017954.1"/>
</dbReference>
<dbReference type="EMBL" id="CP003531">
    <property type="protein sequence ID" value="AFK50670.1"/>
    <property type="molecule type" value="Genomic_DNA"/>
</dbReference>
<accession>I3TD32</accession>
<dbReference type="eggNOG" id="arCOG07216">
    <property type="taxonomic scope" value="Archaea"/>
</dbReference>
<organism evidence="1 2">
    <name type="scientific">Thermogladius calderae (strain DSM 22663 / VKM B-2946 / 1633)</name>
    <dbReference type="NCBI Taxonomy" id="1184251"/>
    <lineage>
        <taxon>Archaea</taxon>
        <taxon>Thermoproteota</taxon>
        <taxon>Thermoprotei</taxon>
        <taxon>Desulfurococcales</taxon>
        <taxon>Desulfurococcaceae</taxon>
        <taxon>Thermogladius</taxon>
    </lineage>
</organism>
<dbReference type="InParanoid" id="I3TD32"/>
<dbReference type="AlphaFoldDB" id="I3TD32"/>
<keyword evidence="2" id="KW-1185">Reference proteome</keyword>
<reference evidence="1 2" key="1">
    <citation type="journal article" date="2012" name="J. Bacteriol.">
        <title>Complete genome sequence of the hyperthermophilic cellulolytic Crenarchaeon 'Thermogladius cellulolyticus' 1633.</title>
        <authorList>
            <person name="Mardanov A.V."/>
            <person name="Kochetkova T.V."/>
            <person name="Beletsky A.V."/>
            <person name="Bonch-Osmolovskaya E.A."/>
            <person name="Ravin N.V."/>
            <person name="Skryabin K.G."/>
        </authorList>
    </citation>
    <scope>NUCLEOTIDE SEQUENCE [LARGE SCALE GENOMIC DNA]</scope>
    <source>
        <strain evidence="2">DSM 22663 / VKM B-2946 / 1633</strain>
    </source>
</reference>
<proteinExistence type="predicted"/>
<evidence type="ECO:0000313" key="1">
    <source>
        <dbReference type="EMBL" id="AFK50670.1"/>
    </source>
</evidence>
<gene>
    <name evidence="1" type="ordered locus">TCELL_0245</name>
</gene>
<dbReference type="GeneID" id="13012526"/>
<evidence type="ECO:0000313" key="2">
    <source>
        <dbReference type="Proteomes" id="UP000005270"/>
    </source>
</evidence>
<dbReference type="KEGG" id="thg:TCELL_0245"/>
<sequence length="97" mass="11434">MDEQRVKFLKKRDFLSYIALCLDRREPLNIGEAVDILKDRFCLPNKTALSIVRKLVKRNLLVKAGDLEYRCVDPLVYLRGLVEKYSAMRRRRSKMAC</sequence>
<dbReference type="HOGENOM" id="CLU_2340327_0_0_2"/>
<protein>
    <submittedName>
        <fullName evidence="1">Uncharacterized protein</fullName>
    </submittedName>
</protein>
<dbReference type="Proteomes" id="UP000005270">
    <property type="component" value="Chromosome"/>
</dbReference>
<name>I3TD32_THEC1</name>